<protein>
    <submittedName>
        <fullName evidence="6">TetR family transcriptional regulator</fullName>
    </submittedName>
</protein>
<dbReference type="InterPro" id="IPR001647">
    <property type="entry name" value="HTH_TetR"/>
</dbReference>
<dbReference type="PRINTS" id="PR00455">
    <property type="entry name" value="HTHTETR"/>
</dbReference>
<keyword evidence="1" id="KW-0805">Transcription regulation</keyword>
<dbReference type="PANTHER" id="PTHR30055">
    <property type="entry name" value="HTH-TYPE TRANSCRIPTIONAL REGULATOR RUTR"/>
    <property type="match status" value="1"/>
</dbReference>
<dbReference type="EMBL" id="WPCR01000011">
    <property type="protein sequence ID" value="NHM14754.1"/>
    <property type="molecule type" value="Genomic_DNA"/>
</dbReference>
<feature type="DNA-binding region" description="H-T-H motif" evidence="4">
    <location>
        <begin position="28"/>
        <end position="47"/>
    </location>
</feature>
<evidence type="ECO:0000313" key="7">
    <source>
        <dbReference type="Proteomes" id="UP000636394"/>
    </source>
</evidence>
<gene>
    <name evidence="6" type="ORF">GMI68_08280</name>
</gene>
<keyword evidence="7" id="KW-1185">Reference proteome</keyword>
<evidence type="ECO:0000256" key="4">
    <source>
        <dbReference type="PROSITE-ProRule" id="PRU00335"/>
    </source>
</evidence>
<proteinExistence type="predicted"/>
<feature type="domain" description="HTH tetR-type" evidence="5">
    <location>
        <begin position="5"/>
        <end position="65"/>
    </location>
</feature>
<dbReference type="Gene3D" id="1.10.357.10">
    <property type="entry name" value="Tetracycline Repressor, domain 2"/>
    <property type="match status" value="1"/>
</dbReference>
<evidence type="ECO:0000256" key="2">
    <source>
        <dbReference type="ARBA" id="ARBA00023125"/>
    </source>
</evidence>
<keyword evidence="3" id="KW-0804">Transcription</keyword>
<evidence type="ECO:0000256" key="3">
    <source>
        <dbReference type="ARBA" id="ARBA00023163"/>
    </source>
</evidence>
<dbReference type="PANTHER" id="PTHR30055:SF234">
    <property type="entry name" value="HTH-TYPE TRANSCRIPTIONAL REGULATOR BETI"/>
    <property type="match status" value="1"/>
</dbReference>
<dbReference type="InterPro" id="IPR009057">
    <property type="entry name" value="Homeodomain-like_sf"/>
</dbReference>
<organism evidence="6 7">
    <name type="scientific">Xiamenia xianingshaonis</name>
    <dbReference type="NCBI Taxonomy" id="2682776"/>
    <lineage>
        <taxon>Bacteria</taxon>
        <taxon>Bacillati</taxon>
        <taxon>Actinomycetota</taxon>
        <taxon>Coriobacteriia</taxon>
        <taxon>Eggerthellales</taxon>
        <taxon>Eggerthellaceae</taxon>
        <taxon>Xiamenia</taxon>
    </lineage>
</organism>
<keyword evidence="2 4" id="KW-0238">DNA-binding</keyword>
<reference evidence="6 7" key="1">
    <citation type="submission" date="2019-11" db="EMBL/GenBank/DDBJ databases">
        <title>Eggerthellaceae novel genus isolated from the rectal contents of marmort.</title>
        <authorList>
            <person name="Zhang G."/>
        </authorList>
    </citation>
    <scope>NUCLEOTIDE SEQUENCE [LARGE SCALE GENOMIC DNA]</scope>
    <source>
        <strain evidence="7">zg-886</strain>
    </source>
</reference>
<accession>A0ABX0IIS3</accession>
<dbReference type="Pfam" id="PF00440">
    <property type="entry name" value="TetR_N"/>
    <property type="match status" value="1"/>
</dbReference>
<dbReference type="Proteomes" id="UP000636394">
    <property type="component" value="Unassembled WGS sequence"/>
</dbReference>
<dbReference type="InterPro" id="IPR050109">
    <property type="entry name" value="HTH-type_TetR-like_transc_reg"/>
</dbReference>
<comment type="caution">
    <text evidence="6">The sequence shown here is derived from an EMBL/GenBank/DDBJ whole genome shotgun (WGS) entry which is preliminary data.</text>
</comment>
<evidence type="ECO:0000313" key="6">
    <source>
        <dbReference type="EMBL" id="NHM14754.1"/>
    </source>
</evidence>
<evidence type="ECO:0000259" key="5">
    <source>
        <dbReference type="PROSITE" id="PS50977"/>
    </source>
</evidence>
<dbReference type="PROSITE" id="PS50977">
    <property type="entry name" value="HTH_TETR_2"/>
    <property type="match status" value="1"/>
</dbReference>
<sequence>MLADFDTKAALMKSGKAEFLEHGFEGASLRAICTRAHVTTGAFYAHFRHKEDLFEALVKDDLSDYLGRYNAMLDRLAWKIQLPCDTETDMMDYLVERRDLFRLLFDCSNGTKYARFKDEFITHFEKTFQVYLDAYAPGAVNSDVTKALVQMKFSQCMYLLYSEYDRERIRATMDRLQVFTQAGLGALLETRFDKRPA</sequence>
<dbReference type="SUPFAM" id="SSF46689">
    <property type="entry name" value="Homeodomain-like"/>
    <property type="match status" value="1"/>
</dbReference>
<evidence type="ECO:0000256" key="1">
    <source>
        <dbReference type="ARBA" id="ARBA00023015"/>
    </source>
</evidence>
<name>A0ABX0IIS3_9ACTN</name>